<sequence>MIRDFEAWNASIGELSEIQELSGCRVGIEAAHYLQHRILSHPRAREPLVPALGGLPLGMKQYIEEDLNTFESLQIEPWFVFSGLDISKPDDPFQQKQREAGVNTVAWNLYDSNQAEASVAKFGESTYVTPEDLFRFLQSILIERKIHFQVAPYSAWAQALTKNFTDILQLAYLEKETLVHAISGASEVLLFECDKLVTSWNLEEKTFSWTKRAKCIADLERFASSGRVTEDIFVDALLLAGTPFLPTLPNLSSPNRTELLKPYAAIKMIMSSGRSGYSVVIQHKDVPQIGNYVDRYSKARLAVKNHPILQVDGRVENLNQSQMPAEAHQFLDQKLPDELHWLQYKGVINPRLLQWRASSEIYEQPPIDGGLSPEYQKLVTSKIIPLRTTAISLVTTAIHQWYKFKSLQLTTWFPDSATGKPQKKDVDIKGLPEYHAMAETWNVKEATFTEAVSVHEGSGALGSAILALTSDEFVAKTVAKKDINKLLSTPDEILYNSIWRFLAVRGYVDAKHNLTGWGNVLANTIASLDGRAELEESAVLAVELLRLEDLNGDINMFPYNGAPIRGNAKDQHANMLISRVAGLGTLQHKPIGFTGPLSQHLLGYGSIVNLVRQALRDIVEAACTNMILTGCCDRKTDLVGLFAQLPFLLPNNCALGIGVKSYLDELTNDADPTSAESKARVIETVSTRYFPQSIDFDHDLRKAFALWDAVYAGVTVSGSNISQQNKTLWSDTNEWLQERR</sequence>
<proteinExistence type="inferred from homology"/>
<dbReference type="SUPFAM" id="SSF88723">
    <property type="entry name" value="PIN domain-like"/>
    <property type="match status" value="1"/>
</dbReference>
<evidence type="ECO:0000256" key="2">
    <source>
        <dbReference type="ARBA" id="ARBA00024023"/>
    </source>
</evidence>
<dbReference type="PANTHER" id="PTHR11081">
    <property type="entry name" value="FLAP ENDONUCLEASE FAMILY MEMBER"/>
    <property type="match status" value="1"/>
</dbReference>
<dbReference type="Proteomes" id="UP001521222">
    <property type="component" value="Unassembled WGS sequence"/>
</dbReference>
<gene>
    <name evidence="5" type="ORF">SLS59_006790</name>
</gene>
<dbReference type="Gene3D" id="3.40.50.1010">
    <property type="entry name" value="5'-nuclease"/>
    <property type="match status" value="1"/>
</dbReference>
<dbReference type="Pfam" id="PF12246">
    <property type="entry name" value="MKT1_C"/>
    <property type="match status" value="1"/>
</dbReference>
<evidence type="ECO:0000313" key="6">
    <source>
        <dbReference type="Proteomes" id="UP001521222"/>
    </source>
</evidence>
<evidence type="ECO:0000259" key="3">
    <source>
        <dbReference type="Pfam" id="PF12246"/>
    </source>
</evidence>
<keyword evidence="6" id="KW-1185">Reference proteome</keyword>
<evidence type="ECO:0000256" key="1">
    <source>
        <dbReference type="ARBA" id="ARBA00022845"/>
    </source>
</evidence>
<comment type="caution">
    <text evidence="5">The sequence shown here is derived from an EMBL/GenBank/DDBJ whole genome shotgun (WGS) entry which is preliminary data.</text>
</comment>
<feature type="domain" description="Post-transcriptional regulator MKT1 N-terminal" evidence="4">
    <location>
        <begin position="324"/>
        <end position="413"/>
    </location>
</feature>
<accession>A0ABR3R2K7</accession>
<reference evidence="5 6" key="1">
    <citation type="submission" date="2024-02" db="EMBL/GenBank/DDBJ databases">
        <title>De novo assembly and annotation of 12 fungi associated with fruit tree decline syndrome in Ontario, Canada.</title>
        <authorList>
            <person name="Sulman M."/>
            <person name="Ellouze W."/>
            <person name="Ilyukhin E."/>
        </authorList>
    </citation>
    <scope>NUCLEOTIDE SEQUENCE [LARGE SCALE GENOMIC DNA]</scope>
    <source>
        <strain evidence="5 6">M97-236</strain>
    </source>
</reference>
<dbReference type="Pfam" id="PF12247">
    <property type="entry name" value="MKT1_N"/>
    <property type="match status" value="1"/>
</dbReference>
<dbReference type="EMBL" id="JAKIXB020000022">
    <property type="protein sequence ID" value="KAL1598503.1"/>
    <property type="molecule type" value="Genomic_DNA"/>
</dbReference>
<dbReference type="InterPro" id="IPR006084">
    <property type="entry name" value="XPG/Rad2"/>
</dbReference>
<dbReference type="InterPro" id="IPR029060">
    <property type="entry name" value="PIN-like_dom_sf"/>
</dbReference>
<dbReference type="CDD" id="cd09902">
    <property type="entry name" value="H3TH_MKT1"/>
    <property type="match status" value="1"/>
</dbReference>
<name>A0ABR3R2K7_9PLEO</name>
<comment type="similarity">
    <text evidence="2">Belongs to the XPG/RAD2 endonuclease family.</text>
</comment>
<dbReference type="InterPro" id="IPR022039">
    <property type="entry name" value="MKT1_C"/>
</dbReference>
<dbReference type="InterPro" id="IPR022040">
    <property type="entry name" value="MKT1_N"/>
</dbReference>
<evidence type="ECO:0000259" key="4">
    <source>
        <dbReference type="Pfam" id="PF12247"/>
    </source>
</evidence>
<dbReference type="CDD" id="cd09858">
    <property type="entry name" value="PIN_MKT1"/>
    <property type="match status" value="1"/>
</dbReference>
<evidence type="ECO:0008006" key="7">
    <source>
        <dbReference type="Google" id="ProtNLM"/>
    </source>
</evidence>
<feature type="domain" description="Post-transcriptional regulator MKT1 C-terminal" evidence="3">
    <location>
        <begin position="500"/>
        <end position="737"/>
    </location>
</feature>
<protein>
    <recommendedName>
        <fullName evidence="7">XPG-I domain-containing protein</fullName>
    </recommendedName>
</protein>
<dbReference type="PANTHER" id="PTHR11081:SF32">
    <property type="entry name" value="POST-TRANSCRIPTIONAL REGULATOR MKT1"/>
    <property type="match status" value="1"/>
</dbReference>
<evidence type="ECO:0000313" key="5">
    <source>
        <dbReference type="EMBL" id="KAL1598503.1"/>
    </source>
</evidence>
<dbReference type="InterPro" id="IPR037314">
    <property type="entry name" value="MKT1_H3TH"/>
</dbReference>
<organism evidence="5 6">
    <name type="scientific">Nothophoma quercina</name>
    <dbReference type="NCBI Taxonomy" id="749835"/>
    <lineage>
        <taxon>Eukaryota</taxon>
        <taxon>Fungi</taxon>
        <taxon>Dikarya</taxon>
        <taxon>Ascomycota</taxon>
        <taxon>Pezizomycotina</taxon>
        <taxon>Dothideomycetes</taxon>
        <taxon>Pleosporomycetidae</taxon>
        <taxon>Pleosporales</taxon>
        <taxon>Pleosporineae</taxon>
        <taxon>Didymellaceae</taxon>
        <taxon>Nothophoma</taxon>
    </lineage>
</organism>
<keyword evidence="1" id="KW-0810">Translation regulation</keyword>